<dbReference type="eggNOG" id="ENOG5032TKA">
    <property type="taxonomic scope" value="Bacteria"/>
</dbReference>
<protein>
    <submittedName>
        <fullName evidence="2">Flagella formation-associated protein</fullName>
    </submittedName>
</protein>
<keyword evidence="2" id="KW-0969">Cilium</keyword>
<reference evidence="2 3" key="1">
    <citation type="journal article" date="2014" name="PLoS ONE">
        <title>How to Kill the Honey Bee Larva: Genomic Potential and Virulence Mechanisms of Paenibacillus larvae.</title>
        <authorList>
            <person name="Djukic M."/>
            <person name="Brzuszkiewicz E."/>
            <person name="Funfhaus A."/>
            <person name="Voss J."/>
            <person name="Gollnow K."/>
            <person name="Poppinga L."/>
            <person name="Liesegang H."/>
            <person name="Garcia-Gonzalez E."/>
            <person name="Genersch E."/>
            <person name="Daniel R."/>
        </authorList>
    </citation>
    <scope>NUCLEOTIDE SEQUENCE [LARGE SCALE GENOMIC DNA]</scope>
    <source>
        <strain evidence="2 3">DSM 25430</strain>
    </source>
</reference>
<dbReference type="InterPro" id="IPR022258">
    <property type="entry name" value="Flagellar_operon_YvyF"/>
</dbReference>
<accession>V9W1K6</accession>
<organism evidence="2 3">
    <name type="scientific">Paenibacillus larvae subsp. larvae DSM 25430</name>
    <dbReference type="NCBI Taxonomy" id="697284"/>
    <lineage>
        <taxon>Bacteria</taxon>
        <taxon>Bacillati</taxon>
        <taxon>Bacillota</taxon>
        <taxon>Bacilli</taxon>
        <taxon>Bacillales</taxon>
        <taxon>Paenibacillaceae</taxon>
        <taxon>Paenibacillus</taxon>
    </lineage>
</organism>
<feature type="compositionally biased region" description="Basic and acidic residues" evidence="1">
    <location>
        <begin position="145"/>
        <end position="159"/>
    </location>
</feature>
<dbReference type="PATRIC" id="fig|697284.3.peg.99"/>
<feature type="region of interest" description="Disordered" evidence="1">
    <location>
        <begin position="134"/>
        <end position="159"/>
    </location>
</feature>
<name>V9W1K6_9BACL</name>
<keyword evidence="3" id="KW-1185">Reference proteome</keyword>
<dbReference type="NCBIfam" id="TIGR03826">
    <property type="entry name" value="YvyF"/>
    <property type="match status" value="1"/>
</dbReference>
<evidence type="ECO:0000256" key="1">
    <source>
        <dbReference type="SAM" id="MobiDB-lite"/>
    </source>
</evidence>
<evidence type="ECO:0000313" key="2">
    <source>
        <dbReference type="EMBL" id="AHD03983.1"/>
    </source>
</evidence>
<sequence length="159" mass="18417">MQTAGIETFWRRRCKGDFGTMGMDIANCPVCGKIFVKGIRDICPNCVKKQEEQYERCAEYLRQHKGITLYELSEAVDVPVRQITKFIREGRISIENAPNMSYPCEVCGEMIRENSMCESCRSRLIRDMAQALEEKRENSASSGRESIKYKISDRLEDRR</sequence>
<keyword evidence="2" id="KW-0282">Flagellum</keyword>
<keyword evidence="2" id="KW-0966">Cell projection</keyword>
<dbReference type="AlphaFoldDB" id="V9W1K6"/>
<dbReference type="KEGG" id="plv:ERIC2_c01020"/>
<dbReference type="HOGENOM" id="CLU_137779_1_0_9"/>
<evidence type="ECO:0000313" key="3">
    <source>
        <dbReference type="Proteomes" id="UP000029431"/>
    </source>
</evidence>
<proteinExistence type="predicted"/>
<dbReference type="Proteomes" id="UP000029431">
    <property type="component" value="Chromosome"/>
</dbReference>
<gene>
    <name evidence="2" type="ORF">ERIC2_c01020</name>
</gene>
<dbReference type="EMBL" id="CP003355">
    <property type="protein sequence ID" value="AHD03983.1"/>
    <property type="molecule type" value="Genomic_DNA"/>
</dbReference>